<name>Q6ZRC0_HUMAN</name>
<dbReference type="IntAct" id="Q6ZRC0">
    <property type="interactions" value="2"/>
</dbReference>
<sequence length="176" mass="20004">MGGYLKTRPWTLQHFYLCLMPAATWLVLLLLLWLSLGVKTAAPNPRTFAVLGRITAARGEVATVMNSAMWHQTATQTTVSSATPVTHIQARFHLQQSWMRWLAEANPLPALQAKAGMWPRWFLRSLTILRSCILSISGQRCLHAPSSFVSLMFLATCYSSLSYFSRFHRERFSCPW</sequence>
<reference evidence="2" key="1">
    <citation type="submission" date="2003-07" db="EMBL/GenBank/DDBJ databases">
        <title>NEDO human cDNA sequencing project.</title>
        <authorList>
            <person name="Tashiro H."/>
            <person name="Yamazaki M."/>
            <person name="Watanabe K."/>
            <person name="Kumagai A."/>
            <person name="Itakura S."/>
            <person name="Fukuzumi Y."/>
            <person name="Fujimori Y."/>
            <person name="Komiyama M."/>
            <person name="Sugiyama T."/>
            <person name="Irie R."/>
            <person name="Otsuki T."/>
            <person name="Sato H."/>
            <person name="Ota T."/>
            <person name="Wakamatsu A."/>
            <person name="Ishii S."/>
            <person name="Yamamoto J."/>
            <person name="Isono Y."/>
            <person name="Kawai-Hio Y."/>
            <person name="Saito K."/>
            <person name="Nishikawa T."/>
            <person name="Kimura K."/>
            <person name="Yamashita H."/>
            <person name="Matsuo K."/>
            <person name="Nakamura Y."/>
            <person name="Sekine M."/>
            <person name="Kikuchi H."/>
            <person name="Kanda K."/>
            <person name="Wagatsuma M."/>
            <person name="Murakawa K."/>
            <person name="Kanehori K."/>
            <person name="Takahashi-Fujii A."/>
            <person name="Oshima A."/>
            <person name="Sugiyama A."/>
            <person name="Kawakami B."/>
            <person name="Suzuki Y."/>
            <person name="Sugano S."/>
            <person name="Nagahari K."/>
            <person name="Masuho Y."/>
            <person name="Nagai K."/>
            <person name="Isogai T."/>
        </authorList>
    </citation>
    <scope>NUCLEOTIDE SEQUENCE</scope>
    <source>
        <tissue evidence="2">Thymus</tissue>
    </source>
</reference>
<evidence type="ECO:0000313" key="2">
    <source>
        <dbReference type="EMBL" id="BAC87392.1"/>
    </source>
</evidence>
<keyword evidence="1" id="KW-0472">Membrane</keyword>
<organism evidence="2">
    <name type="scientific">Homo sapiens</name>
    <name type="common">Human</name>
    <dbReference type="NCBI Taxonomy" id="9606"/>
    <lineage>
        <taxon>Eukaryota</taxon>
        <taxon>Metazoa</taxon>
        <taxon>Chordata</taxon>
        <taxon>Craniata</taxon>
        <taxon>Vertebrata</taxon>
        <taxon>Euteleostomi</taxon>
        <taxon>Mammalia</taxon>
        <taxon>Eutheria</taxon>
        <taxon>Euarchontoglires</taxon>
        <taxon>Primates</taxon>
        <taxon>Haplorrhini</taxon>
        <taxon>Catarrhini</taxon>
        <taxon>Hominidae</taxon>
        <taxon>Homo</taxon>
    </lineage>
</organism>
<keyword evidence="1" id="KW-1133">Transmembrane helix</keyword>
<feature type="transmembrane region" description="Helical" evidence="1">
    <location>
        <begin position="14"/>
        <end position="36"/>
    </location>
</feature>
<proteinExistence type="evidence at transcript level"/>
<protein>
    <submittedName>
        <fullName evidence="2">cDNA FLJ46488 fis, clone THYMU3026869</fullName>
    </submittedName>
</protein>
<dbReference type="AlphaFoldDB" id="Q6ZRC0"/>
<dbReference type="EMBL" id="AK128346">
    <property type="protein sequence ID" value="BAC87392.1"/>
    <property type="molecule type" value="mRNA"/>
</dbReference>
<keyword evidence="1" id="KW-0812">Transmembrane</keyword>
<accession>Q6ZRC0</accession>
<evidence type="ECO:0000256" key="1">
    <source>
        <dbReference type="SAM" id="Phobius"/>
    </source>
</evidence>